<reference evidence="3 4" key="1">
    <citation type="submission" date="2020-08" db="EMBL/GenBank/DDBJ databases">
        <title>Genomic Encyclopedia of Type Strains, Phase IV (KMG-IV): sequencing the most valuable type-strain genomes for metagenomic binning, comparative biology and taxonomic classification.</title>
        <authorList>
            <person name="Goeker M."/>
        </authorList>
    </citation>
    <scope>NUCLEOTIDE SEQUENCE [LARGE SCALE GENOMIC DNA]</scope>
    <source>
        <strain evidence="3 4">DSM 26723</strain>
    </source>
</reference>
<accession>A0A841HMF2</accession>
<dbReference type="EMBL" id="JACHHZ010000003">
    <property type="protein sequence ID" value="MBB6093529.1"/>
    <property type="molecule type" value="Genomic_DNA"/>
</dbReference>
<protein>
    <submittedName>
        <fullName evidence="3">Cytoskeletal protein CcmA (Bactofilin family)</fullName>
    </submittedName>
</protein>
<dbReference type="InterPro" id="IPR007607">
    <property type="entry name" value="BacA/B"/>
</dbReference>
<name>A0A841HMF2_9GAMM</name>
<dbReference type="Pfam" id="PF04519">
    <property type="entry name" value="Bactofilin"/>
    <property type="match status" value="1"/>
</dbReference>
<evidence type="ECO:0000256" key="2">
    <source>
        <dbReference type="SAM" id="MobiDB-lite"/>
    </source>
</evidence>
<dbReference type="Proteomes" id="UP000588068">
    <property type="component" value="Unassembled WGS sequence"/>
</dbReference>
<keyword evidence="4" id="KW-1185">Reference proteome</keyword>
<comment type="caution">
    <text evidence="3">The sequence shown here is derived from an EMBL/GenBank/DDBJ whole genome shotgun (WGS) entry which is preliminary data.</text>
</comment>
<evidence type="ECO:0000313" key="3">
    <source>
        <dbReference type="EMBL" id="MBB6093529.1"/>
    </source>
</evidence>
<gene>
    <name evidence="3" type="ORF">HNQ60_002410</name>
</gene>
<dbReference type="PANTHER" id="PTHR35024:SF4">
    <property type="entry name" value="POLYMER-FORMING CYTOSKELETAL PROTEIN"/>
    <property type="match status" value="1"/>
</dbReference>
<dbReference type="PANTHER" id="PTHR35024">
    <property type="entry name" value="HYPOTHETICAL CYTOSOLIC PROTEIN"/>
    <property type="match status" value="1"/>
</dbReference>
<feature type="region of interest" description="Disordered" evidence="2">
    <location>
        <begin position="138"/>
        <end position="166"/>
    </location>
</feature>
<comment type="similarity">
    <text evidence="1">Belongs to the bactofilin family.</text>
</comment>
<evidence type="ECO:0000313" key="4">
    <source>
        <dbReference type="Proteomes" id="UP000588068"/>
    </source>
</evidence>
<organism evidence="3 4">
    <name type="scientific">Povalibacter uvarum</name>
    <dbReference type="NCBI Taxonomy" id="732238"/>
    <lineage>
        <taxon>Bacteria</taxon>
        <taxon>Pseudomonadati</taxon>
        <taxon>Pseudomonadota</taxon>
        <taxon>Gammaproteobacteria</taxon>
        <taxon>Steroidobacterales</taxon>
        <taxon>Steroidobacteraceae</taxon>
        <taxon>Povalibacter</taxon>
    </lineage>
</organism>
<dbReference type="RefSeq" id="WP_184332035.1">
    <property type="nucleotide sequence ID" value="NZ_JACHHZ010000003.1"/>
</dbReference>
<evidence type="ECO:0000256" key="1">
    <source>
        <dbReference type="ARBA" id="ARBA00044755"/>
    </source>
</evidence>
<sequence length="166" mass="17760">MRNLILDTRADNEATRIQPQPSFAVPPPRQSEQKAIAVLGPTLRFKGELSAEEDFILQGQLEGSINHTQSVTIGTDGSVVGNIHARHITIDGKVEGDLHATEAVVVHATGELTGNIFAPKVGIVEGAFFNGRVEMGEARASGRRPNARPGVPLSSEETERMLSEGD</sequence>
<feature type="compositionally biased region" description="Basic and acidic residues" evidence="2">
    <location>
        <begin position="157"/>
        <end position="166"/>
    </location>
</feature>
<dbReference type="AlphaFoldDB" id="A0A841HMF2"/>
<proteinExistence type="inferred from homology"/>